<protein>
    <submittedName>
        <fullName evidence="2">Uncharacterized protein</fullName>
    </submittedName>
</protein>
<evidence type="ECO:0000313" key="1">
    <source>
        <dbReference type="EMBL" id="MDX7722702.1"/>
    </source>
</evidence>
<dbReference type="EMBL" id="JAWZVU010000163">
    <property type="protein sequence ID" value="MDX7722702.1"/>
    <property type="molecule type" value="Genomic_DNA"/>
</dbReference>
<geneLocation type="plasmid" evidence="2">
    <name>p1</name>
</geneLocation>
<organism evidence="2">
    <name type="scientific">Aeromonas caviae</name>
    <name type="common">Aeromonas punctata</name>
    <dbReference type="NCBI Taxonomy" id="648"/>
    <lineage>
        <taxon>Bacteria</taxon>
        <taxon>Pseudomonadati</taxon>
        <taxon>Pseudomonadota</taxon>
        <taxon>Gammaproteobacteria</taxon>
        <taxon>Aeromonadales</taxon>
        <taxon>Aeromonadaceae</taxon>
        <taxon>Aeromonas</taxon>
    </lineage>
</organism>
<dbReference type="Proteomes" id="UP001277183">
    <property type="component" value="Unassembled WGS sequence"/>
</dbReference>
<sequence length="186" mass="20698">MGFFSWKTCDTNESIANDQTDRCRPVYMLQPDGKPAIYEPSYSGYGKFAGVDCYEWLGRMNKSELGITEPMSEQSLVMLGISLDVGSVVKRVADGALFSVFMRQLAVPTATHLPIQYSVPCDEFGGLSVNAALEQGLAERIEVSEQITVPYPLKFSFNPDAIYEDFGPSSLCEYQGFFYDDDEAEE</sequence>
<reference evidence="2" key="1">
    <citation type="submission" date="2021-01" db="EMBL/GenBank/DDBJ databases">
        <title>GES Beta-lactamases isolated from hospital effluents in Brazil.</title>
        <authorList>
            <person name="Conte D."/>
            <person name="Mesa D."/>
            <person name="Palmeiro J.K."/>
            <person name="Dalla-Costa L.M."/>
        </authorList>
    </citation>
    <scope>NUCLEOTIDE SEQUENCE [LARGE SCALE GENOMIC DNA]</scope>
    <source>
        <strain evidence="2">Aero21</strain>
        <plasmid evidence="2">p1</plasmid>
    </source>
</reference>
<reference evidence="1" key="2">
    <citation type="submission" date="2023-11" db="EMBL/GenBank/DDBJ databases">
        <title>WGS of Aeromonas in Northern Israel.</title>
        <authorList>
            <person name="Hershko Y."/>
        </authorList>
    </citation>
    <scope>NUCLEOTIDE SEQUENCE</scope>
    <source>
        <strain evidence="1">77416</strain>
    </source>
</reference>
<keyword evidence="2" id="KW-0614">Plasmid</keyword>
<gene>
    <name evidence="2" type="ORF">JC965_27050</name>
    <name evidence="1" type="ORF">SJS77_20030</name>
</gene>
<dbReference type="EMBL" id="CP068231">
    <property type="protein sequence ID" value="QQX12784.1"/>
    <property type="molecule type" value="Genomic_DNA"/>
</dbReference>
<dbReference type="AlphaFoldDB" id="A0A7U0QS42"/>
<proteinExistence type="predicted"/>
<dbReference type="RefSeq" id="WP_202155021.1">
    <property type="nucleotide sequence ID" value="NZ_JAOCIE010000103.1"/>
</dbReference>
<accession>A0A7U0QS42</accession>
<name>A0A7U0QS42_AERCA</name>
<evidence type="ECO:0000313" key="2">
    <source>
        <dbReference type="EMBL" id="QQX12784.1"/>
    </source>
</evidence>